<gene>
    <name evidence="1" type="ORF">MAR_000888</name>
</gene>
<dbReference type="Proteomes" id="UP001164746">
    <property type="component" value="Chromosome 11"/>
</dbReference>
<reference evidence="1" key="1">
    <citation type="submission" date="2022-11" db="EMBL/GenBank/DDBJ databases">
        <title>Centuries of genome instability and evolution in soft-shell clam transmissible cancer (bioRxiv).</title>
        <authorList>
            <person name="Hart S.F.M."/>
            <person name="Yonemitsu M.A."/>
            <person name="Giersch R.M."/>
            <person name="Beal B.F."/>
            <person name="Arriagada G."/>
            <person name="Davis B.W."/>
            <person name="Ostrander E.A."/>
            <person name="Goff S.P."/>
            <person name="Metzger M.J."/>
        </authorList>
    </citation>
    <scope>NUCLEOTIDE SEQUENCE</scope>
    <source>
        <strain evidence="1">MELC-2E11</strain>
        <tissue evidence="1">Siphon/mantle</tissue>
    </source>
</reference>
<organism evidence="1 2">
    <name type="scientific">Mya arenaria</name>
    <name type="common">Soft-shell clam</name>
    <dbReference type="NCBI Taxonomy" id="6604"/>
    <lineage>
        <taxon>Eukaryota</taxon>
        <taxon>Metazoa</taxon>
        <taxon>Spiralia</taxon>
        <taxon>Lophotrochozoa</taxon>
        <taxon>Mollusca</taxon>
        <taxon>Bivalvia</taxon>
        <taxon>Autobranchia</taxon>
        <taxon>Heteroconchia</taxon>
        <taxon>Euheterodonta</taxon>
        <taxon>Imparidentia</taxon>
        <taxon>Neoheterodontei</taxon>
        <taxon>Myida</taxon>
        <taxon>Myoidea</taxon>
        <taxon>Myidae</taxon>
        <taxon>Mya</taxon>
    </lineage>
</organism>
<accession>A0ABY7FAC4</accession>
<name>A0ABY7FAC4_MYAAR</name>
<proteinExistence type="predicted"/>
<evidence type="ECO:0000313" key="2">
    <source>
        <dbReference type="Proteomes" id="UP001164746"/>
    </source>
</evidence>
<keyword evidence="2" id="KW-1185">Reference proteome</keyword>
<dbReference type="EMBL" id="CP111022">
    <property type="protein sequence ID" value="WAR19050.1"/>
    <property type="molecule type" value="Genomic_DNA"/>
</dbReference>
<protein>
    <submittedName>
        <fullName evidence="1">Uncharacterized protein</fullName>
    </submittedName>
</protein>
<evidence type="ECO:0000313" key="1">
    <source>
        <dbReference type="EMBL" id="WAR19050.1"/>
    </source>
</evidence>
<sequence>MRNVEESIRDAEAIEYKRLNRLEGQKMIYDLWQSENEVDSAIKEISTKMETMEALNLTLGSMF</sequence>